<comment type="caution">
    <text evidence="3">The sequence shown here is derived from an EMBL/GenBank/DDBJ whole genome shotgun (WGS) entry which is preliminary data.</text>
</comment>
<dbReference type="RefSeq" id="WP_022611253.1">
    <property type="nucleotide sequence ID" value="NZ_LK391965.1"/>
</dbReference>
<dbReference type="InterPro" id="IPR052894">
    <property type="entry name" value="AsmA-related"/>
</dbReference>
<evidence type="ECO:0000313" key="4">
    <source>
        <dbReference type="Proteomes" id="UP000018211"/>
    </source>
</evidence>
<dbReference type="PANTHER" id="PTHR30441:SF8">
    <property type="entry name" value="DUF748 DOMAIN-CONTAINING PROTEIN"/>
    <property type="match status" value="1"/>
</dbReference>
<evidence type="ECO:0000313" key="3">
    <source>
        <dbReference type="EMBL" id="CCO45970.1"/>
    </source>
</evidence>
<feature type="domain" description="AsmA" evidence="2">
    <location>
        <begin position="907"/>
        <end position="1151"/>
    </location>
</feature>
<sequence length="1307" mass="142995">MTTENETPVTKPSIFRKILMFLGLAIFGLVAGVAIALAVGVNINLTPYKGKLADLIQQQISHPVSIEGDIRLRLSFRPEIEVNQIEIANIPSIEWQPTLKVGHASAKVAVLPLLDNQVYIDFIDLKDIHLYLAKDFDGHSNWESFQTNSKQPQTLSDQPHQAWSLSLGKRIHAENLSVVYDDQQESVYLDWFLDTFDLTKEGKLWKLKTQGATLGQAYDLAITGELESILNHQSGKLDIQGSFAGAALSLSSEIHPLNEGLSTASLQLDWQDTGPIEALLGWDVYHIAPLHISANLAAQQGHLSVKDLTLDSPATQASGYLEVTLGDINTIEGKLDVPVIDLRPWLQPEPEQHAMGFASAPPQKSPLQRALDQWLVATHTNLNLTIGEILGLGTDINRLSLSVVGNEGKLSAPLAANIAQVPFQGNAEIDATEWSSRLNIELGAKDSSLGELASWLAGMDNARGHLDNALLTVSTEGTKLKEWISNSDLSFNVDNAHVEWAQDASFAIDKARFRAGMNIPVDIDIHGKLQGVPATITADAGALSDIVNRRDWQTTLTLDSPVLQLSASGTLPQTKWGVGSQFALQIHSPDIAKLSPWLGTQAQATGPLKFGANLVHQGRWITFESQNLQLMDSKGKLNLKWQEGSEQGLVNIDAQFDKLDFNQLALLAKEESLPEVEQAVPTKGVNLSVPLLSNDIHILDANLSLKVNQVLWAQQRLERLSFSGKIRNGMMSSAPFSMRFANSLLKGDLSLSVDAAKIHSELNLSASKPDISEIAKTFGVADDMKMSLDSAKIRLALSGKTLLEFMEMTEVDALLQGGYLEIPDVYTGKAMAIRIAEGRFHTGPERSTELLINGDVSGKDTQLQITSVSLKEANQLTESLPADLIFNIGDIAFKAQTQLSLPLDFTKLSLKLNADIPNLDRLNEFTGVALPPYGPIKLSAKLSLDEVQYQLKHLILNVGSSELEGSGHLRPLGRFNRPDIALSLSSDLIQMDDFKVGNWRAWLPNGDKKTEEPEETTPEEHKQPLVLSPEGLSWANLELSLDVNNVRSGNDWLGATEARLNLTNGKMTVSPLKVRIPGGSVSLAGEIAAQEKLFDIAMQGQVHRFDYGVIARRIDNKTDMGGELSTYFNLTSLANTPDSLMNNANGFIGFAVWPKEFEADLIDLWAVNLTDAILPSFTEEQESVLNCVAGGFDVQNGEMSQRDVLLDTTRIQVNGSFNASYPNRTFDLYLTPRPKSAQIFSLQTPVEVSGSFEDFDFNVPLSAILETSVRFTTSPVISPIRWLVEKPLQSDGSHVCEAISRGIAVKQ</sequence>
<dbReference type="InterPro" id="IPR007844">
    <property type="entry name" value="AsmA"/>
</dbReference>
<reference evidence="3 4" key="1">
    <citation type="journal article" date="2013" name="ISME J.">
        <title>Comparative genomics of pathogenic lineages of Vibrio nigripulchritudo identifies virulence-associated traits.</title>
        <authorList>
            <person name="Goudenege D."/>
            <person name="Labreuche Y."/>
            <person name="Krin E."/>
            <person name="Ansquer D."/>
            <person name="Mangenot S."/>
            <person name="Calteau A."/>
            <person name="Medigue C."/>
            <person name="Mazel D."/>
            <person name="Polz M.F."/>
            <person name="Le Roux F."/>
        </authorList>
    </citation>
    <scope>NUCLEOTIDE SEQUENCE [LARGE SCALE GENOMIC DNA]</scope>
    <source>
        <strain evidence="3 4">SOn1</strain>
    </source>
</reference>
<evidence type="ECO:0000256" key="1">
    <source>
        <dbReference type="SAM" id="Phobius"/>
    </source>
</evidence>
<name>A0AAV2VMQ3_9VIBR</name>
<dbReference type="Proteomes" id="UP000018211">
    <property type="component" value="Unassembled WGS sequence"/>
</dbReference>
<dbReference type="GO" id="GO:0005886">
    <property type="term" value="C:plasma membrane"/>
    <property type="evidence" value="ECO:0007669"/>
    <property type="project" value="TreeGrafter"/>
</dbReference>
<accession>A0AAV2VMQ3</accession>
<gene>
    <name evidence="3" type="ORF">VIBNISOn1_1610095</name>
</gene>
<dbReference type="GO" id="GO:0090313">
    <property type="term" value="P:regulation of protein targeting to membrane"/>
    <property type="evidence" value="ECO:0007669"/>
    <property type="project" value="TreeGrafter"/>
</dbReference>
<dbReference type="EMBL" id="CAOF01000070">
    <property type="protein sequence ID" value="CCO45970.1"/>
    <property type="molecule type" value="Genomic_DNA"/>
</dbReference>
<keyword evidence="1" id="KW-1133">Transmembrane helix</keyword>
<feature type="transmembrane region" description="Helical" evidence="1">
    <location>
        <begin position="18"/>
        <end position="41"/>
    </location>
</feature>
<protein>
    <submittedName>
        <fullName evidence="3">AsmA protein</fullName>
    </submittedName>
</protein>
<keyword evidence="1" id="KW-0812">Transmembrane</keyword>
<organism evidence="3 4">
    <name type="scientific">Vibrio nigripulchritudo SOn1</name>
    <dbReference type="NCBI Taxonomy" id="1238450"/>
    <lineage>
        <taxon>Bacteria</taxon>
        <taxon>Pseudomonadati</taxon>
        <taxon>Pseudomonadota</taxon>
        <taxon>Gammaproteobacteria</taxon>
        <taxon>Vibrionales</taxon>
        <taxon>Vibrionaceae</taxon>
        <taxon>Vibrio</taxon>
    </lineage>
</organism>
<evidence type="ECO:0000259" key="2">
    <source>
        <dbReference type="Pfam" id="PF05170"/>
    </source>
</evidence>
<keyword evidence="1" id="KW-0472">Membrane</keyword>
<proteinExistence type="predicted"/>
<dbReference type="PANTHER" id="PTHR30441">
    <property type="entry name" value="DUF748 DOMAIN-CONTAINING PROTEIN"/>
    <property type="match status" value="1"/>
</dbReference>
<dbReference type="Pfam" id="PF05170">
    <property type="entry name" value="AsmA"/>
    <property type="match status" value="2"/>
</dbReference>
<feature type="domain" description="AsmA" evidence="2">
    <location>
        <begin position="16"/>
        <end position="189"/>
    </location>
</feature>